<dbReference type="InterPro" id="IPR036866">
    <property type="entry name" value="RibonucZ/Hydroxyglut_hydro"/>
</dbReference>
<reference evidence="14 15" key="1">
    <citation type="submission" date="2019-06" db="EMBL/GenBank/DDBJ databases">
        <title>A chromosomal-level reference genome of Carpinus fangiana (Coryloideae, Betulaceae).</title>
        <authorList>
            <person name="Yang X."/>
            <person name="Wang Z."/>
            <person name="Zhang L."/>
            <person name="Hao G."/>
            <person name="Liu J."/>
            <person name="Yang Y."/>
        </authorList>
    </citation>
    <scope>NUCLEOTIDE SEQUENCE [LARGE SCALE GENOMIC DNA]</scope>
    <source>
        <strain evidence="14">Cfa_2016G</strain>
        <tissue evidence="14">Leaf</tissue>
    </source>
</reference>
<dbReference type="PANTHER" id="PTHR23240:SF8">
    <property type="entry name" value="PROTEIN ARTEMIS"/>
    <property type="match status" value="1"/>
</dbReference>
<accession>A0A5N6RD58</accession>
<evidence type="ECO:0000313" key="15">
    <source>
        <dbReference type="Proteomes" id="UP000327013"/>
    </source>
</evidence>
<dbReference type="PANTHER" id="PTHR23240">
    <property type="entry name" value="DNA CROSS-LINK REPAIR PROTEIN PSO2/SNM1-RELATED"/>
    <property type="match status" value="1"/>
</dbReference>
<evidence type="ECO:0000256" key="10">
    <source>
        <dbReference type="ARBA" id="ARBA00023242"/>
    </source>
</evidence>
<comment type="subcellular location">
    <subcellularLocation>
        <location evidence="1">Nucleus</location>
    </subcellularLocation>
</comment>
<keyword evidence="15" id="KW-1185">Reference proteome</keyword>
<keyword evidence="3" id="KW-0540">Nuclease</keyword>
<dbReference type="GO" id="GO:0003684">
    <property type="term" value="F:damaged DNA binding"/>
    <property type="evidence" value="ECO:0007669"/>
    <property type="project" value="TreeGrafter"/>
</dbReference>
<evidence type="ECO:0000256" key="7">
    <source>
        <dbReference type="ARBA" id="ARBA00022839"/>
    </source>
</evidence>
<evidence type="ECO:0000256" key="5">
    <source>
        <dbReference type="ARBA" id="ARBA00022763"/>
    </source>
</evidence>
<evidence type="ECO:0000256" key="1">
    <source>
        <dbReference type="ARBA" id="ARBA00004123"/>
    </source>
</evidence>
<proteinExistence type="inferred from homology"/>
<evidence type="ECO:0000256" key="8">
    <source>
        <dbReference type="ARBA" id="ARBA00023172"/>
    </source>
</evidence>
<keyword evidence="9" id="KW-0234">DNA repair</keyword>
<evidence type="ECO:0000259" key="13">
    <source>
        <dbReference type="Pfam" id="PF07522"/>
    </source>
</evidence>
<dbReference type="InterPro" id="IPR011084">
    <property type="entry name" value="DRMBL"/>
</dbReference>
<evidence type="ECO:0000256" key="2">
    <source>
        <dbReference type="ARBA" id="ARBA00010304"/>
    </source>
</evidence>
<name>A0A5N6RD58_9ROSI</name>
<protein>
    <recommendedName>
        <fullName evidence="11">Protein artemis</fullName>
    </recommendedName>
    <alternativeName>
        <fullName evidence="12">DNA cross-link repair 1C protein</fullName>
    </alternativeName>
</protein>
<organism evidence="14 15">
    <name type="scientific">Carpinus fangiana</name>
    <dbReference type="NCBI Taxonomy" id="176857"/>
    <lineage>
        <taxon>Eukaryota</taxon>
        <taxon>Viridiplantae</taxon>
        <taxon>Streptophyta</taxon>
        <taxon>Embryophyta</taxon>
        <taxon>Tracheophyta</taxon>
        <taxon>Spermatophyta</taxon>
        <taxon>Magnoliopsida</taxon>
        <taxon>eudicotyledons</taxon>
        <taxon>Gunneridae</taxon>
        <taxon>Pentapetalae</taxon>
        <taxon>rosids</taxon>
        <taxon>fabids</taxon>
        <taxon>Fagales</taxon>
        <taxon>Betulaceae</taxon>
        <taxon>Carpinus</taxon>
    </lineage>
</organism>
<feature type="domain" description="DNA repair metallo-beta-lactamase" evidence="13">
    <location>
        <begin position="225"/>
        <end position="342"/>
    </location>
</feature>
<dbReference type="GO" id="GO:0004519">
    <property type="term" value="F:endonuclease activity"/>
    <property type="evidence" value="ECO:0007669"/>
    <property type="project" value="UniProtKB-KW"/>
</dbReference>
<dbReference type="Proteomes" id="UP000327013">
    <property type="component" value="Chromosome 6"/>
</dbReference>
<evidence type="ECO:0000256" key="6">
    <source>
        <dbReference type="ARBA" id="ARBA00022801"/>
    </source>
</evidence>
<dbReference type="Pfam" id="PF07522">
    <property type="entry name" value="DRMBL"/>
    <property type="match status" value="1"/>
</dbReference>
<evidence type="ECO:0000256" key="9">
    <source>
        <dbReference type="ARBA" id="ARBA00023204"/>
    </source>
</evidence>
<evidence type="ECO:0000256" key="3">
    <source>
        <dbReference type="ARBA" id="ARBA00022722"/>
    </source>
</evidence>
<comment type="similarity">
    <text evidence="2">Belongs to the DNA repair metallo-beta-lactamase (DRMBL) family.</text>
</comment>
<keyword evidence="7" id="KW-0269">Exonuclease</keyword>
<evidence type="ECO:0000256" key="12">
    <source>
        <dbReference type="ARBA" id="ARBA00042677"/>
    </source>
</evidence>
<dbReference type="GO" id="GO:0005634">
    <property type="term" value="C:nucleus"/>
    <property type="evidence" value="ECO:0007669"/>
    <property type="project" value="UniProtKB-SubCell"/>
</dbReference>
<gene>
    <name evidence="14" type="ORF">FH972_014494</name>
</gene>
<keyword evidence="6" id="KW-0378">Hydrolase</keyword>
<sequence length="442" mass="49850">MEKGLISVDRWTSQSQAYFLTHLHSDHIQGLSPTWAKGPLFCSRLTANLFPSKFPNFNLSLLRVLDLGAWHALSLLSPSSTLQSRITVEVMAIDAHHCPGAVMFLFRGEFGCLLFTGDFRWETASKRAKVGRTMLLDALKDDVVDILYLDNTYCNPSYIFPSREVAAQQVVDIIGSHPEHDIIIAIDTLGKEDLLLHISRALKIKIWVWPERLRTMHLLGFHDIFTTKTSLTRVRAVPRYSFNIETLEGLNTMRPTIGIMPSGLPWVTKFLERGEKLFGSLLTSHNNQSKWSGKGGNHTDNPIADSGSVRRFHKYIYTVPYSDHSCFAEIEDFIKLVQPTSMKGIVSSSSCYVDPLYYFGCLCGANQPVQRSLHKHKRKERDERVPADCLRTAFSSGGASAESESKRERTVKVKHSGIHVSRISALRRILRGAKIMEDDCLN</sequence>
<dbReference type="SUPFAM" id="SSF56281">
    <property type="entry name" value="Metallo-hydrolase/oxidoreductase"/>
    <property type="match status" value="1"/>
</dbReference>
<keyword evidence="10" id="KW-0539">Nucleus</keyword>
<keyword evidence="4" id="KW-0255">Endonuclease</keyword>
<dbReference type="OrthoDB" id="262529at2759"/>
<dbReference type="GO" id="GO:0006310">
    <property type="term" value="P:DNA recombination"/>
    <property type="evidence" value="ECO:0007669"/>
    <property type="project" value="UniProtKB-KW"/>
</dbReference>
<keyword evidence="8" id="KW-0233">DNA recombination</keyword>
<keyword evidence="5" id="KW-0227">DNA damage</keyword>
<dbReference type="Gene3D" id="3.60.15.10">
    <property type="entry name" value="Ribonuclease Z/Hydroxyacylglutathione hydrolase-like"/>
    <property type="match status" value="1"/>
</dbReference>
<dbReference type="GO" id="GO:0035312">
    <property type="term" value="F:5'-3' DNA exonuclease activity"/>
    <property type="evidence" value="ECO:0007669"/>
    <property type="project" value="TreeGrafter"/>
</dbReference>
<dbReference type="Gene3D" id="3.40.50.12650">
    <property type="match status" value="1"/>
</dbReference>
<evidence type="ECO:0000313" key="14">
    <source>
        <dbReference type="EMBL" id="KAE8075807.1"/>
    </source>
</evidence>
<evidence type="ECO:0000256" key="11">
    <source>
        <dbReference type="ARBA" id="ARBA00039759"/>
    </source>
</evidence>
<dbReference type="GO" id="GO:0006303">
    <property type="term" value="P:double-strand break repair via nonhomologous end joining"/>
    <property type="evidence" value="ECO:0007669"/>
    <property type="project" value="TreeGrafter"/>
</dbReference>
<dbReference type="GO" id="GO:0036297">
    <property type="term" value="P:interstrand cross-link repair"/>
    <property type="evidence" value="ECO:0007669"/>
    <property type="project" value="TreeGrafter"/>
</dbReference>
<dbReference type="EMBL" id="CM017326">
    <property type="protein sequence ID" value="KAE8075807.1"/>
    <property type="molecule type" value="Genomic_DNA"/>
</dbReference>
<dbReference type="AlphaFoldDB" id="A0A5N6RD58"/>
<evidence type="ECO:0000256" key="4">
    <source>
        <dbReference type="ARBA" id="ARBA00022759"/>
    </source>
</evidence>